<evidence type="ECO:0008006" key="3">
    <source>
        <dbReference type="Google" id="ProtNLM"/>
    </source>
</evidence>
<evidence type="ECO:0000313" key="1">
    <source>
        <dbReference type="EMBL" id="MBS2961436.1"/>
    </source>
</evidence>
<organism evidence="1 2">
    <name type="scientific">Actinocrinis puniceicyclus</name>
    <dbReference type="NCBI Taxonomy" id="977794"/>
    <lineage>
        <taxon>Bacteria</taxon>
        <taxon>Bacillati</taxon>
        <taxon>Actinomycetota</taxon>
        <taxon>Actinomycetes</taxon>
        <taxon>Catenulisporales</taxon>
        <taxon>Actinospicaceae</taxon>
        <taxon>Actinocrinis</taxon>
    </lineage>
</organism>
<name>A0A8J7WFY2_9ACTN</name>
<evidence type="ECO:0000313" key="2">
    <source>
        <dbReference type="Proteomes" id="UP000677913"/>
    </source>
</evidence>
<dbReference type="AlphaFoldDB" id="A0A8J7WFY2"/>
<dbReference type="EMBL" id="JAGSXH010000001">
    <property type="protein sequence ID" value="MBS2961436.1"/>
    <property type="molecule type" value="Genomic_DNA"/>
</dbReference>
<dbReference type="RefSeq" id="WP_211463131.1">
    <property type="nucleotide sequence ID" value="NZ_JAGSXH010000001.1"/>
</dbReference>
<sequence length="145" mass="15946">MGHGADLGTELDADRRLIELAADRCEAEPDPARRRALVAQFADAVGQHVRLTSKCLAGALREYVPGGVELSRHTERVRDQVDWTLGRVAEQNGRGGAGGELVRTLALQTRGLLDEERKRLLPALEQAVTWHVLEDLGEKVRAGRH</sequence>
<comment type="caution">
    <text evidence="1">The sequence shown here is derived from an EMBL/GenBank/DDBJ whole genome shotgun (WGS) entry which is preliminary data.</text>
</comment>
<reference evidence="1" key="1">
    <citation type="submission" date="2021-04" db="EMBL/GenBank/DDBJ databases">
        <title>Genome based classification of Actinospica acidithermotolerans sp. nov., an actinobacterium isolated from an Indonesian hot spring.</title>
        <authorList>
            <person name="Kusuma A.B."/>
            <person name="Putra K.E."/>
            <person name="Nafisah S."/>
            <person name="Loh J."/>
            <person name="Nouioui I."/>
            <person name="Goodfellow M."/>
        </authorList>
    </citation>
    <scope>NUCLEOTIDE SEQUENCE</scope>
    <source>
        <strain evidence="1">DSM 45618</strain>
    </source>
</reference>
<gene>
    <name evidence="1" type="ORF">KGA66_00160</name>
</gene>
<accession>A0A8J7WFY2</accession>
<protein>
    <recommendedName>
        <fullName evidence="3">Hemerythrin-like domain-containing protein</fullName>
    </recommendedName>
</protein>
<proteinExistence type="predicted"/>
<keyword evidence="2" id="KW-1185">Reference proteome</keyword>
<dbReference type="Proteomes" id="UP000677913">
    <property type="component" value="Unassembled WGS sequence"/>
</dbReference>